<dbReference type="Gene3D" id="6.10.340.10">
    <property type="match status" value="1"/>
</dbReference>
<dbReference type="PANTHER" id="PTHR43065">
    <property type="entry name" value="SENSOR HISTIDINE KINASE"/>
    <property type="match status" value="1"/>
</dbReference>
<dbReference type="Gene3D" id="1.10.287.130">
    <property type="match status" value="1"/>
</dbReference>
<evidence type="ECO:0000256" key="6">
    <source>
        <dbReference type="ARBA" id="ARBA00022777"/>
    </source>
</evidence>
<dbReference type="EMBL" id="BLVO01000016">
    <property type="protein sequence ID" value="GFM34873.1"/>
    <property type="molecule type" value="Genomic_DNA"/>
</dbReference>
<feature type="domain" description="Histidine kinase" evidence="9">
    <location>
        <begin position="271"/>
        <end position="484"/>
    </location>
</feature>
<dbReference type="PANTHER" id="PTHR43065:SF42">
    <property type="entry name" value="TWO-COMPONENT SENSOR PPRA"/>
    <property type="match status" value="1"/>
</dbReference>
<evidence type="ECO:0000256" key="3">
    <source>
        <dbReference type="ARBA" id="ARBA00012438"/>
    </source>
</evidence>
<organism evidence="11 12">
    <name type="scientific">Desulfovibrio subterraneus</name>
    <dbReference type="NCBI Taxonomy" id="2718620"/>
    <lineage>
        <taxon>Bacteria</taxon>
        <taxon>Pseudomonadati</taxon>
        <taxon>Thermodesulfobacteriota</taxon>
        <taxon>Desulfovibrionia</taxon>
        <taxon>Desulfovibrionales</taxon>
        <taxon>Desulfovibrionaceae</taxon>
        <taxon>Desulfovibrio</taxon>
    </lineage>
</organism>
<dbReference type="Proteomes" id="UP000503840">
    <property type="component" value="Unassembled WGS sequence"/>
</dbReference>
<dbReference type="SMART" id="SM00304">
    <property type="entry name" value="HAMP"/>
    <property type="match status" value="1"/>
</dbReference>
<dbReference type="Pfam" id="PF00512">
    <property type="entry name" value="HisKA"/>
    <property type="match status" value="1"/>
</dbReference>
<dbReference type="SUPFAM" id="SSF158472">
    <property type="entry name" value="HAMP domain-like"/>
    <property type="match status" value="1"/>
</dbReference>
<evidence type="ECO:0000259" key="10">
    <source>
        <dbReference type="PROSITE" id="PS50885"/>
    </source>
</evidence>
<dbReference type="SUPFAM" id="SSF47384">
    <property type="entry name" value="Homodimeric domain of signal transducing histidine kinase"/>
    <property type="match status" value="1"/>
</dbReference>
<dbReference type="GO" id="GO:0016020">
    <property type="term" value="C:membrane"/>
    <property type="evidence" value="ECO:0007669"/>
    <property type="project" value="UniProtKB-SubCell"/>
</dbReference>
<keyword evidence="8" id="KW-0472">Membrane</keyword>
<evidence type="ECO:0000313" key="12">
    <source>
        <dbReference type="Proteomes" id="UP000503840"/>
    </source>
</evidence>
<evidence type="ECO:0000256" key="2">
    <source>
        <dbReference type="ARBA" id="ARBA00004370"/>
    </source>
</evidence>
<dbReference type="GO" id="GO:0000155">
    <property type="term" value="F:phosphorelay sensor kinase activity"/>
    <property type="evidence" value="ECO:0007669"/>
    <property type="project" value="InterPro"/>
</dbReference>
<keyword evidence="6 11" id="KW-0418">Kinase</keyword>
<feature type="transmembrane region" description="Helical" evidence="8">
    <location>
        <begin position="29"/>
        <end position="49"/>
    </location>
</feature>
<evidence type="ECO:0000256" key="4">
    <source>
        <dbReference type="ARBA" id="ARBA00022553"/>
    </source>
</evidence>
<keyword evidence="5" id="KW-0808">Transferase</keyword>
<feature type="domain" description="HAMP" evidence="10">
    <location>
        <begin position="201"/>
        <end position="254"/>
    </location>
</feature>
<sequence length="498" mass="55208">MEPKQEAALAGPGRWLAQHVRMSSIKGRIFVLFMVTFLSIGALSGLHLWNLSTVKERMLISERYDDLLNNILEVRRVEKNFFIYGDKESLKEARVYMDKVHELVSEVGDDLPRVVGQDVYQRFMATVAAYDAQVQRSLAGEAITAKELRDPGKQLTDAAEQFRRIKRERIHKAISRSSILPFAFMGVFLLLMVLVIKLIALGLLRPLDVVKNTTQQVARGDFSPIHHDGTGLEEINALVDAFNRMAQELESNQEDLLQARKIAAIGTLTAGVAHELNNPINNISLTAESFGEVYGENVDDDGREMLRDILSQAERAADIVKNLLDFSRTERPVFDTLDPARIMNSSIALVKNQFRIAGVYLETSIAQDLPPVAGNLRNLQQVFTNLLLNAVQASPQDSTVRVTVDTTEDDRFVRFCVGDSGSGVPHEIREHIFEPFFSTKEVGKGTGLGLAVSYSIIKRHNGRIDVGGEEGEGAEFTVLIPSVSEQDTACALRAGSES</sequence>
<evidence type="ECO:0000313" key="11">
    <source>
        <dbReference type="EMBL" id="GFM34873.1"/>
    </source>
</evidence>
<comment type="subcellular location">
    <subcellularLocation>
        <location evidence="2">Membrane</location>
    </subcellularLocation>
</comment>
<dbReference type="PROSITE" id="PS50109">
    <property type="entry name" value="HIS_KIN"/>
    <property type="match status" value="1"/>
</dbReference>
<dbReference type="EC" id="2.7.13.3" evidence="3"/>
<dbReference type="InterPro" id="IPR036890">
    <property type="entry name" value="HATPase_C_sf"/>
</dbReference>
<dbReference type="InterPro" id="IPR003660">
    <property type="entry name" value="HAMP_dom"/>
</dbReference>
<dbReference type="SUPFAM" id="SSF55874">
    <property type="entry name" value="ATPase domain of HSP90 chaperone/DNA topoisomerase II/histidine kinase"/>
    <property type="match status" value="1"/>
</dbReference>
<keyword evidence="8" id="KW-0812">Transmembrane</keyword>
<evidence type="ECO:0000256" key="1">
    <source>
        <dbReference type="ARBA" id="ARBA00000085"/>
    </source>
</evidence>
<accession>A0A7J0BM72</accession>
<keyword evidence="8" id="KW-1133">Transmembrane helix</keyword>
<dbReference type="InterPro" id="IPR003661">
    <property type="entry name" value="HisK_dim/P_dom"/>
</dbReference>
<evidence type="ECO:0000256" key="8">
    <source>
        <dbReference type="SAM" id="Phobius"/>
    </source>
</evidence>
<dbReference type="CDD" id="cd06225">
    <property type="entry name" value="HAMP"/>
    <property type="match status" value="1"/>
</dbReference>
<dbReference type="InterPro" id="IPR003594">
    <property type="entry name" value="HATPase_dom"/>
</dbReference>
<proteinExistence type="predicted"/>
<protein>
    <recommendedName>
        <fullName evidence="3">histidine kinase</fullName>
        <ecNumber evidence="3">2.7.13.3</ecNumber>
    </recommendedName>
</protein>
<dbReference type="SMART" id="SM00388">
    <property type="entry name" value="HisKA"/>
    <property type="match status" value="1"/>
</dbReference>
<dbReference type="InterPro" id="IPR005467">
    <property type="entry name" value="His_kinase_dom"/>
</dbReference>
<dbReference type="Pfam" id="PF02518">
    <property type="entry name" value="HATPase_c"/>
    <property type="match status" value="1"/>
</dbReference>
<comment type="caution">
    <text evidence="11">The sequence shown here is derived from an EMBL/GenBank/DDBJ whole genome shotgun (WGS) entry which is preliminary data.</text>
</comment>
<dbReference type="CDD" id="cd00082">
    <property type="entry name" value="HisKA"/>
    <property type="match status" value="1"/>
</dbReference>
<dbReference type="Gene3D" id="3.30.565.10">
    <property type="entry name" value="Histidine kinase-like ATPase, C-terminal domain"/>
    <property type="match status" value="1"/>
</dbReference>
<feature type="transmembrane region" description="Helical" evidence="8">
    <location>
        <begin position="179"/>
        <end position="204"/>
    </location>
</feature>
<keyword evidence="7" id="KW-0175">Coiled coil</keyword>
<dbReference type="PROSITE" id="PS50885">
    <property type="entry name" value="HAMP"/>
    <property type="match status" value="1"/>
</dbReference>
<dbReference type="SMART" id="SM00387">
    <property type="entry name" value="HATPase_c"/>
    <property type="match status" value="1"/>
</dbReference>
<feature type="coiled-coil region" evidence="7">
    <location>
        <begin position="232"/>
        <end position="259"/>
    </location>
</feature>
<reference evidence="11 12" key="1">
    <citation type="submission" date="2020-05" db="EMBL/GenBank/DDBJ databases">
        <title>Draft genome sequence of Desulfovibrio sp. strain HN2T.</title>
        <authorList>
            <person name="Ueno A."/>
            <person name="Tamazawa S."/>
            <person name="Tamamura S."/>
            <person name="Murakami T."/>
            <person name="Kiyama T."/>
            <person name="Inomata H."/>
            <person name="Amano Y."/>
            <person name="Miyakawa K."/>
            <person name="Tamaki H."/>
            <person name="Naganuma T."/>
            <person name="Kaneko K."/>
        </authorList>
    </citation>
    <scope>NUCLEOTIDE SEQUENCE [LARGE SCALE GENOMIC DNA]</scope>
    <source>
        <strain evidence="11 12">HN2</strain>
    </source>
</reference>
<name>A0A7J0BM72_9BACT</name>
<dbReference type="PRINTS" id="PR00344">
    <property type="entry name" value="BCTRLSENSOR"/>
</dbReference>
<evidence type="ECO:0000256" key="5">
    <source>
        <dbReference type="ARBA" id="ARBA00022679"/>
    </source>
</evidence>
<gene>
    <name evidence="11" type="ORF">DSM101010T_32380</name>
</gene>
<keyword evidence="4" id="KW-0597">Phosphoprotein</keyword>
<dbReference type="Pfam" id="PF00672">
    <property type="entry name" value="HAMP"/>
    <property type="match status" value="1"/>
</dbReference>
<dbReference type="InterPro" id="IPR036097">
    <property type="entry name" value="HisK_dim/P_sf"/>
</dbReference>
<evidence type="ECO:0000259" key="9">
    <source>
        <dbReference type="PROSITE" id="PS50109"/>
    </source>
</evidence>
<dbReference type="RefSeq" id="WP_174406522.1">
    <property type="nucleotide sequence ID" value="NZ_BLVO01000016.1"/>
</dbReference>
<dbReference type="InterPro" id="IPR004358">
    <property type="entry name" value="Sig_transdc_His_kin-like_C"/>
</dbReference>
<dbReference type="AlphaFoldDB" id="A0A7J0BM72"/>
<evidence type="ECO:0000256" key="7">
    <source>
        <dbReference type="SAM" id="Coils"/>
    </source>
</evidence>
<comment type="catalytic activity">
    <reaction evidence="1">
        <text>ATP + protein L-histidine = ADP + protein N-phospho-L-histidine.</text>
        <dbReference type="EC" id="2.7.13.3"/>
    </reaction>
</comment>
<keyword evidence="12" id="KW-1185">Reference proteome</keyword>